<evidence type="ECO:0000313" key="10">
    <source>
        <dbReference type="EMBL" id="KAF4387138.1"/>
    </source>
</evidence>
<feature type="domain" description="BZIP" evidence="8">
    <location>
        <begin position="226"/>
        <end position="280"/>
    </location>
</feature>
<reference evidence="11 12" key="1">
    <citation type="journal article" date="2020" name="bioRxiv">
        <title>Sequence and annotation of 42 cannabis genomes reveals extensive copy number variation in cannabinoid synthesis and pathogen resistance genes.</title>
        <authorList>
            <person name="Mckernan K.J."/>
            <person name="Helbert Y."/>
            <person name="Kane L.T."/>
            <person name="Ebling H."/>
            <person name="Zhang L."/>
            <person name="Liu B."/>
            <person name="Eaton Z."/>
            <person name="Mclaughlin S."/>
            <person name="Kingan S."/>
            <person name="Baybayan P."/>
            <person name="Concepcion G."/>
            <person name="Jordan M."/>
            <person name="Riva A."/>
            <person name="Barbazuk W."/>
            <person name="Harkins T."/>
        </authorList>
    </citation>
    <scope>NUCLEOTIDE SEQUENCE [LARGE SCALE GENOMIC DNA]</scope>
    <source>
        <strain evidence="11 12">cv. Jamaican Lion 4</strain>
        <strain evidence="10">Father</strain>
        <strain evidence="9">Mother</strain>
        <tissue evidence="10">Leaf</tissue>
    </source>
</reference>
<feature type="compositionally biased region" description="Polar residues" evidence="7">
    <location>
        <begin position="142"/>
        <end position="155"/>
    </location>
</feature>
<dbReference type="FunFam" id="1.20.5.170:FF:000020">
    <property type="entry name" value="BZIP transcription factor"/>
    <property type="match status" value="1"/>
</dbReference>
<dbReference type="GO" id="GO:0003700">
    <property type="term" value="F:DNA-binding transcription factor activity"/>
    <property type="evidence" value="ECO:0007669"/>
    <property type="project" value="InterPro"/>
</dbReference>
<gene>
    <name evidence="9" type="ORF">F8388_009379</name>
    <name evidence="10" type="ORF">G4B88_024710</name>
</gene>
<keyword evidence="12" id="KW-1185">Reference proteome</keyword>
<dbReference type="Proteomes" id="UP000525078">
    <property type="component" value="Unassembled WGS sequence"/>
</dbReference>
<evidence type="ECO:0000256" key="4">
    <source>
        <dbReference type="ARBA" id="ARBA00023125"/>
    </source>
</evidence>
<sequence>MNSVFSIDDISDSYWSTSPAMNRSASEWALERFLEEFSTPTTATLNHRPHPMTAPTSSPSLLSQSSSSKFPEADDEVVEIKKPENHRHHLPSSDASSTVTMLPGDSDSYREFLKNQLDLACAAVALTRESLAVKPGDSINLSQSHLPASGTSQLGSGAHDEGRGHGLSTARVDIDDGPNVIPALPPIQKKLGPQSRQTTSGSSKEDSDDDDLDGDMDNLDNLDPSDTKRARRMLSNRESARRSRRRKQAQMSELETQVGQLRVEHSTLLKRLSDVNHKYDNAAVDNRILKADIETLRAKVKMAEETVKRVTGLNPLLLAASNGSCTGLPSMNGPMDASTNAAVAMQRNQNQMFHQAVPGINAPIPHHQRLDGRGGGGGYHGNTSMSLVGNPRNDVAPQNDVGGNKLGEMPSIQHSGRVGNLPKHLSQGTNSSAAAAAEALPSWGGDVAKNNKQNRI</sequence>
<evidence type="ECO:0000256" key="6">
    <source>
        <dbReference type="ARBA" id="ARBA00023242"/>
    </source>
</evidence>
<evidence type="ECO:0000256" key="2">
    <source>
        <dbReference type="ARBA" id="ARBA00007163"/>
    </source>
</evidence>
<keyword evidence="4" id="KW-0238">DNA-binding</keyword>
<keyword evidence="5" id="KW-0804">Transcription</keyword>
<dbReference type="GO" id="GO:0005634">
    <property type="term" value="C:nucleus"/>
    <property type="evidence" value="ECO:0007669"/>
    <property type="project" value="UniProtKB-SubCell"/>
</dbReference>
<dbReference type="SUPFAM" id="SSF57959">
    <property type="entry name" value="Leucine zipper domain"/>
    <property type="match status" value="1"/>
</dbReference>
<feature type="compositionally biased region" description="Low complexity" evidence="7">
    <location>
        <begin position="57"/>
        <end position="68"/>
    </location>
</feature>
<comment type="caution">
    <text evidence="10">The sequence shown here is derived from an EMBL/GenBank/DDBJ whole genome shotgun (WGS) entry which is preliminary data.</text>
</comment>
<comment type="subcellular location">
    <subcellularLocation>
        <location evidence="1">Nucleus</location>
    </subcellularLocation>
</comment>
<dbReference type="EMBL" id="JAATIP010000228">
    <property type="protein sequence ID" value="KAF4358096.1"/>
    <property type="molecule type" value="Genomic_DNA"/>
</dbReference>
<accession>A0A7J6GWP3</accession>
<dbReference type="Pfam" id="PF12498">
    <property type="entry name" value="bZIP_C"/>
    <property type="match status" value="1"/>
</dbReference>
<dbReference type="Pfam" id="PF00170">
    <property type="entry name" value="bZIP_1"/>
    <property type="match status" value="1"/>
</dbReference>
<dbReference type="SMART" id="SM00338">
    <property type="entry name" value="BRLZ"/>
    <property type="match status" value="1"/>
</dbReference>
<dbReference type="PANTHER" id="PTHR46408">
    <property type="entry name" value="BASIC LEUCINE ZIPPER 63"/>
    <property type="match status" value="1"/>
</dbReference>
<comment type="similarity">
    <text evidence="2">Belongs to the bZIP family.</text>
</comment>
<dbReference type="AlphaFoldDB" id="A0A7J6GWP3"/>
<evidence type="ECO:0000256" key="1">
    <source>
        <dbReference type="ARBA" id="ARBA00004123"/>
    </source>
</evidence>
<evidence type="ECO:0000256" key="7">
    <source>
        <dbReference type="SAM" id="MobiDB-lite"/>
    </source>
</evidence>
<protein>
    <recommendedName>
        <fullName evidence="8">BZIP domain-containing protein</fullName>
    </recommendedName>
</protein>
<dbReference type="Gene3D" id="1.20.5.170">
    <property type="match status" value="1"/>
</dbReference>
<organism evidence="10 12">
    <name type="scientific">Cannabis sativa</name>
    <name type="common">Hemp</name>
    <name type="synonym">Marijuana</name>
    <dbReference type="NCBI Taxonomy" id="3483"/>
    <lineage>
        <taxon>Eukaryota</taxon>
        <taxon>Viridiplantae</taxon>
        <taxon>Streptophyta</taxon>
        <taxon>Embryophyta</taxon>
        <taxon>Tracheophyta</taxon>
        <taxon>Spermatophyta</taxon>
        <taxon>Magnoliopsida</taxon>
        <taxon>eudicotyledons</taxon>
        <taxon>Gunneridae</taxon>
        <taxon>Pentapetalae</taxon>
        <taxon>rosids</taxon>
        <taxon>fabids</taxon>
        <taxon>Rosales</taxon>
        <taxon>Cannabaceae</taxon>
        <taxon>Cannabis</taxon>
    </lineage>
</organism>
<keyword evidence="3" id="KW-0805">Transcription regulation</keyword>
<dbReference type="GO" id="GO:0003677">
    <property type="term" value="F:DNA binding"/>
    <property type="evidence" value="ECO:0007669"/>
    <property type="project" value="UniProtKB-KW"/>
</dbReference>
<dbReference type="PROSITE" id="PS50217">
    <property type="entry name" value="BZIP"/>
    <property type="match status" value="1"/>
</dbReference>
<dbReference type="PROSITE" id="PS00036">
    <property type="entry name" value="BZIP_BASIC"/>
    <property type="match status" value="1"/>
</dbReference>
<evidence type="ECO:0000313" key="11">
    <source>
        <dbReference type="Proteomes" id="UP000525078"/>
    </source>
</evidence>
<dbReference type="InterPro" id="IPR004827">
    <property type="entry name" value="bZIP"/>
</dbReference>
<dbReference type="InterPro" id="IPR046347">
    <property type="entry name" value="bZIP_sf"/>
</dbReference>
<keyword evidence="6" id="KW-0539">Nucleus</keyword>
<evidence type="ECO:0000256" key="3">
    <source>
        <dbReference type="ARBA" id="ARBA00023015"/>
    </source>
</evidence>
<name>A0A7J6GWP3_CANSA</name>
<feature type="region of interest" description="Disordered" evidence="7">
    <location>
        <begin position="42"/>
        <end position="102"/>
    </location>
</feature>
<dbReference type="Proteomes" id="UP000583929">
    <property type="component" value="Unassembled WGS sequence"/>
</dbReference>
<evidence type="ECO:0000313" key="12">
    <source>
        <dbReference type="Proteomes" id="UP000583929"/>
    </source>
</evidence>
<dbReference type="OrthoDB" id="664875at2759"/>
<feature type="compositionally biased region" description="Acidic residues" evidence="7">
    <location>
        <begin position="206"/>
        <end position="220"/>
    </location>
</feature>
<evidence type="ECO:0000256" key="5">
    <source>
        <dbReference type="ARBA" id="ARBA00023163"/>
    </source>
</evidence>
<dbReference type="GO" id="GO:0046983">
    <property type="term" value="F:protein dimerization activity"/>
    <property type="evidence" value="ECO:0007669"/>
    <property type="project" value="UniProtKB-ARBA"/>
</dbReference>
<dbReference type="InterPro" id="IPR020983">
    <property type="entry name" value="Basic_leucine-zipper_C"/>
</dbReference>
<dbReference type="PANTHER" id="PTHR46408:SF5">
    <property type="entry name" value="BASIC LEUCINE ZIPPER 10"/>
    <property type="match status" value="1"/>
</dbReference>
<evidence type="ECO:0000259" key="8">
    <source>
        <dbReference type="PROSITE" id="PS50217"/>
    </source>
</evidence>
<proteinExistence type="inferred from homology"/>
<dbReference type="EMBL" id="JAATIQ010000080">
    <property type="protein sequence ID" value="KAF4387138.1"/>
    <property type="molecule type" value="Genomic_DNA"/>
</dbReference>
<evidence type="ECO:0000313" key="9">
    <source>
        <dbReference type="EMBL" id="KAF4358096.1"/>
    </source>
</evidence>
<feature type="region of interest" description="Disordered" evidence="7">
    <location>
        <begin position="142"/>
        <end position="255"/>
    </location>
</feature>